<evidence type="ECO:0000256" key="9">
    <source>
        <dbReference type="ARBA" id="ARBA00023136"/>
    </source>
</evidence>
<feature type="domain" description="Sodium/calcium exchanger membrane region" evidence="13">
    <location>
        <begin position="419"/>
        <end position="568"/>
    </location>
</feature>
<keyword evidence="10" id="KW-0406">Ion transport</keyword>
<organism evidence="14 15">
    <name type="scientific">Cinchona calisaya</name>
    <dbReference type="NCBI Taxonomy" id="153742"/>
    <lineage>
        <taxon>Eukaryota</taxon>
        <taxon>Viridiplantae</taxon>
        <taxon>Streptophyta</taxon>
        <taxon>Embryophyta</taxon>
        <taxon>Tracheophyta</taxon>
        <taxon>Spermatophyta</taxon>
        <taxon>Magnoliopsida</taxon>
        <taxon>eudicotyledons</taxon>
        <taxon>Gunneridae</taxon>
        <taxon>Pentapetalae</taxon>
        <taxon>asterids</taxon>
        <taxon>lamiids</taxon>
        <taxon>Gentianales</taxon>
        <taxon>Rubiaceae</taxon>
        <taxon>Cinchonoideae</taxon>
        <taxon>Cinchoneae</taxon>
        <taxon>Cinchona</taxon>
    </lineage>
</organism>
<dbReference type="InterPro" id="IPR044880">
    <property type="entry name" value="NCX_ion-bd_dom_sf"/>
</dbReference>
<evidence type="ECO:0000256" key="11">
    <source>
        <dbReference type="ARBA" id="ARBA00038187"/>
    </source>
</evidence>
<evidence type="ECO:0000256" key="4">
    <source>
        <dbReference type="ARBA" id="ARBA00022538"/>
    </source>
</evidence>
<comment type="similarity">
    <text evidence="11">Belongs to the Ca(2+):cation antiporter (CaCA) (TC 2.A.19) family. Cation/calcium exchanger (CCX) subfamily.</text>
</comment>
<keyword evidence="15" id="KW-1185">Reference proteome</keyword>
<comment type="subcellular location">
    <subcellularLocation>
        <location evidence="1">Membrane</location>
        <topology evidence="1">Multi-pass membrane protein</topology>
    </subcellularLocation>
</comment>
<evidence type="ECO:0000256" key="2">
    <source>
        <dbReference type="ARBA" id="ARBA00022448"/>
    </source>
</evidence>
<feature type="transmembrane region" description="Helical" evidence="12">
    <location>
        <begin position="356"/>
        <end position="374"/>
    </location>
</feature>
<feature type="transmembrane region" description="Helical" evidence="12">
    <location>
        <begin position="524"/>
        <end position="542"/>
    </location>
</feature>
<gene>
    <name evidence="14" type="ORF">ACH5RR_003751</name>
</gene>
<keyword evidence="6" id="KW-0630">Potassium</keyword>
<evidence type="ECO:0000256" key="6">
    <source>
        <dbReference type="ARBA" id="ARBA00022958"/>
    </source>
</evidence>
<feature type="transmembrane region" description="Helical" evidence="12">
    <location>
        <begin position="234"/>
        <end position="252"/>
    </location>
</feature>
<evidence type="ECO:0000313" key="15">
    <source>
        <dbReference type="Proteomes" id="UP001630127"/>
    </source>
</evidence>
<evidence type="ECO:0000256" key="3">
    <source>
        <dbReference type="ARBA" id="ARBA00022449"/>
    </source>
</evidence>
<evidence type="ECO:0000256" key="8">
    <source>
        <dbReference type="ARBA" id="ARBA00023053"/>
    </source>
</evidence>
<dbReference type="PANTHER" id="PTHR12266">
    <property type="entry name" value="NA+/CA2+ K+ INDEPENDENT EXCHANGER"/>
    <property type="match status" value="1"/>
</dbReference>
<feature type="transmembrane region" description="Helical" evidence="12">
    <location>
        <begin position="413"/>
        <end position="431"/>
    </location>
</feature>
<protein>
    <recommendedName>
        <fullName evidence="13">Sodium/calcium exchanger membrane region domain-containing protein</fullName>
    </recommendedName>
</protein>
<dbReference type="InterPro" id="IPR004837">
    <property type="entry name" value="NaCa_Exmemb"/>
</dbReference>
<dbReference type="InterPro" id="IPR051359">
    <property type="entry name" value="CaCA_antiporter"/>
</dbReference>
<feature type="transmembrane region" description="Helical" evidence="12">
    <location>
        <begin position="12"/>
        <end position="32"/>
    </location>
</feature>
<feature type="domain" description="Sodium/calcium exchanger membrane region" evidence="13">
    <location>
        <begin position="106"/>
        <end position="251"/>
    </location>
</feature>
<proteinExistence type="inferred from homology"/>
<dbReference type="EMBL" id="JBJUIK010000002">
    <property type="protein sequence ID" value="KAL3535290.1"/>
    <property type="molecule type" value="Genomic_DNA"/>
</dbReference>
<feature type="transmembrane region" description="Helical" evidence="12">
    <location>
        <begin position="380"/>
        <end position="401"/>
    </location>
</feature>
<dbReference type="Pfam" id="PF01699">
    <property type="entry name" value="Na_Ca_ex"/>
    <property type="match status" value="2"/>
</dbReference>
<dbReference type="GO" id="GO:0006813">
    <property type="term" value="P:potassium ion transport"/>
    <property type="evidence" value="ECO:0007669"/>
    <property type="project" value="UniProtKB-KW"/>
</dbReference>
<keyword evidence="9 12" id="KW-0472">Membrane</keyword>
<comment type="caution">
    <text evidence="14">The sequence shown here is derived from an EMBL/GenBank/DDBJ whole genome shotgun (WGS) entry which is preliminary data.</text>
</comment>
<keyword evidence="8" id="KW-0915">Sodium</keyword>
<dbReference type="GO" id="GO:0015297">
    <property type="term" value="F:antiporter activity"/>
    <property type="evidence" value="ECO:0007669"/>
    <property type="project" value="UniProtKB-KW"/>
</dbReference>
<feature type="transmembrane region" description="Helical" evidence="12">
    <location>
        <begin position="549"/>
        <end position="567"/>
    </location>
</feature>
<evidence type="ECO:0000256" key="5">
    <source>
        <dbReference type="ARBA" id="ARBA00022692"/>
    </source>
</evidence>
<keyword evidence="2" id="KW-0813">Transport</keyword>
<keyword evidence="10" id="KW-0739">Sodium transport</keyword>
<keyword evidence="5 12" id="KW-0812">Transmembrane</keyword>
<dbReference type="PANTHER" id="PTHR12266:SF36">
    <property type="entry name" value="OS10G0436900 PROTEIN"/>
    <property type="match status" value="1"/>
</dbReference>
<keyword evidence="3" id="KW-0050">Antiport</keyword>
<evidence type="ECO:0000256" key="7">
    <source>
        <dbReference type="ARBA" id="ARBA00022989"/>
    </source>
</evidence>
<dbReference type="Gene3D" id="1.20.1420.30">
    <property type="entry name" value="NCX, central ion-binding region"/>
    <property type="match status" value="2"/>
</dbReference>
<keyword evidence="4" id="KW-0633">Potassium transport</keyword>
<evidence type="ECO:0000313" key="14">
    <source>
        <dbReference type="EMBL" id="KAL3535290.1"/>
    </source>
</evidence>
<evidence type="ECO:0000259" key="13">
    <source>
        <dbReference type="Pfam" id="PF01699"/>
    </source>
</evidence>
<name>A0ABD3AVR4_9GENT</name>
<feature type="transmembrane region" description="Helical" evidence="12">
    <location>
        <begin position="208"/>
        <end position="228"/>
    </location>
</feature>
<dbReference type="Proteomes" id="UP001630127">
    <property type="component" value="Unassembled WGS sequence"/>
</dbReference>
<dbReference type="GO" id="GO:0016020">
    <property type="term" value="C:membrane"/>
    <property type="evidence" value="ECO:0007669"/>
    <property type="project" value="UniProtKB-SubCell"/>
</dbReference>
<reference evidence="14 15" key="1">
    <citation type="submission" date="2024-11" db="EMBL/GenBank/DDBJ databases">
        <title>A near-complete genome assembly of Cinchona calisaya.</title>
        <authorList>
            <person name="Lian D.C."/>
            <person name="Zhao X.W."/>
            <person name="Wei L."/>
        </authorList>
    </citation>
    <scope>NUCLEOTIDE SEQUENCE [LARGE SCALE GENOMIC DNA]</scope>
    <source>
        <tissue evidence="14">Nenye</tissue>
    </source>
</reference>
<feature type="transmembrane region" description="Helical" evidence="12">
    <location>
        <begin position="137"/>
        <end position="157"/>
    </location>
</feature>
<feature type="transmembrane region" description="Helical" evidence="12">
    <location>
        <begin position="437"/>
        <end position="459"/>
    </location>
</feature>
<keyword evidence="7 12" id="KW-1133">Transmembrane helix</keyword>
<feature type="transmembrane region" description="Helical" evidence="12">
    <location>
        <begin position="177"/>
        <end position="196"/>
    </location>
</feature>
<accession>A0ABD3AVR4</accession>
<feature type="transmembrane region" description="Helical" evidence="12">
    <location>
        <begin position="99"/>
        <end position="116"/>
    </location>
</feature>
<evidence type="ECO:0000256" key="12">
    <source>
        <dbReference type="SAM" id="Phobius"/>
    </source>
</evidence>
<evidence type="ECO:0000256" key="10">
    <source>
        <dbReference type="ARBA" id="ARBA00023201"/>
    </source>
</evidence>
<dbReference type="GO" id="GO:0006814">
    <property type="term" value="P:sodium ion transport"/>
    <property type="evidence" value="ECO:0007669"/>
    <property type="project" value="UniProtKB-KW"/>
</dbReference>
<feature type="transmembrane region" description="Helical" evidence="12">
    <location>
        <begin position="493"/>
        <end position="512"/>
    </location>
</feature>
<sequence>MAPFLYRQKSKCLIVFLNFIFIFLIICIIINLKSSKSNFLNNFFINNYQILLDEDNGCKGLHEYNNKFAKCSYVKSHKGCQPQGYISYLQLFYCTFSPSLGYTLLAIWLVLLFYLLGDTASSYFCTSLEALSRCLKLSPTIAGVTLLSLGNGAPDVFSSLISFMGEGNTKDIGLNSILGGAFFVSSVVVGIISISISPQGRKISSSSFTGNAVFLLFCLFCLLLIIIIGKINLWGALSFLAMYFIYVAFIFVSEILGNRKKEGESTSKIENWRLPVKESYVKNDQTTELQTPLVGFADDDCPILTNYDDDSFGVTKHKDSIRFFFSKILCILELPLDLPRKLTIPIISEEKWSKPTAIVSTALAPILLAVIWNFHYQKSWILVCGFGASLGIVSAVLIFCTSDKSNPPRKFKFLWLAEAFFLSIIWTYILAQELISLLVSLGVILGISHSIMGLTVLAWGNSLGDLVSNVTMAKNGGPGGTQTAISGCYAGPIFNIIVGLGLSLVFSTRAVYPSSLVFSKDPSLYETFAFFMVGLLWSMVVVTKRNMRLGKLLGSGLLVIYLCFLILKVARTGLVEFHVTP</sequence>
<evidence type="ECO:0000256" key="1">
    <source>
        <dbReference type="ARBA" id="ARBA00004141"/>
    </source>
</evidence>
<dbReference type="AlphaFoldDB" id="A0ABD3AVR4"/>